<proteinExistence type="predicted"/>
<dbReference type="EMBL" id="FOBF01000004">
    <property type="protein sequence ID" value="SEL16143.1"/>
    <property type="molecule type" value="Genomic_DNA"/>
</dbReference>
<evidence type="ECO:0000259" key="3">
    <source>
        <dbReference type="PROSITE" id="PS50222"/>
    </source>
</evidence>
<keyword evidence="2" id="KW-0106">Calcium</keyword>
<dbReference type="STRING" id="46177.SAMN05660976_01855"/>
<dbReference type="SUPFAM" id="SSF47473">
    <property type="entry name" value="EF-hand"/>
    <property type="match status" value="1"/>
</dbReference>
<dbReference type="FunFam" id="1.10.238.10:FF:000003">
    <property type="entry name" value="Calmodulin A"/>
    <property type="match status" value="1"/>
</dbReference>
<dbReference type="OrthoDB" id="4563420at2"/>
<feature type="domain" description="EF-hand" evidence="3">
    <location>
        <begin position="40"/>
        <end position="75"/>
    </location>
</feature>
<name>A0A1H7MY58_9ACTN</name>
<sequence>MASAREAAEAEFKRFDTDGDGLLTADEIRQANQALGGEGASESEIEAFIQSADRDGDGRVALEEFVALVGHGRHEKA</sequence>
<evidence type="ECO:0000256" key="1">
    <source>
        <dbReference type="ARBA" id="ARBA00022737"/>
    </source>
</evidence>
<keyword evidence="1" id="KW-0677">Repeat</keyword>
<dbReference type="PANTHER" id="PTHR23050">
    <property type="entry name" value="CALCIUM BINDING PROTEIN"/>
    <property type="match status" value="1"/>
</dbReference>
<dbReference type="SMART" id="SM00054">
    <property type="entry name" value="EFh"/>
    <property type="match status" value="2"/>
</dbReference>
<dbReference type="Pfam" id="PF13499">
    <property type="entry name" value="EF-hand_7"/>
    <property type="match status" value="1"/>
</dbReference>
<dbReference type="PROSITE" id="PS50222">
    <property type="entry name" value="EF_HAND_2"/>
    <property type="match status" value="2"/>
</dbReference>
<dbReference type="PROSITE" id="PS00018">
    <property type="entry name" value="EF_HAND_1"/>
    <property type="match status" value="2"/>
</dbReference>
<dbReference type="Proteomes" id="UP000198953">
    <property type="component" value="Unassembled WGS sequence"/>
</dbReference>
<dbReference type="InterPro" id="IPR011992">
    <property type="entry name" value="EF-hand-dom_pair"/>
</dbReference>
<dbReference type="RefSeq" id="WP_055503307.1">
    <property type="nucleotide sequence ID" value="NZ_BBZG01000001.1"/>
</dbReference>
<feature type="domain" description="EF-hand" evidence="3">
    <location>
        <begin position="3"/>
        <end position="38"/>
    </location>
</feature>
<dbReference type="InterPro" id="IPR002048">
    <property type="entry name" value="EF_hand_dom"/>
</dbReference>
<protein>
    <submittedName>
        <fullName evidence="4">EF-hand domain pair</fullName>
    </submittedName>
</protein>
<evidence type="ECO:0000313" key="4">
    <source>
        <dbReference type="EMBL" id="SEL16143.1"/>
    </source>
</evidence>
<dbReference type="InterPro" id="IPR018247">
    <property type="entry name" value="EF_Hand_1_Ca_BS"/>
</dbReference>
<organism evidence="4 5">
    <name type="scientific">Nonomuraea pusilla</name>
    <dbReference type="NCBI Taxonomy" id="46177"/>
    <lineage>
        <taxon>Bacteria</taxon>
        <taxon>Bacillati</taxon>
        <taxon>Actinomycetota</taxon>
        <taxon>Actinomycetes</taxon>
        <taxon>Streptosporangiales</taxon>
        <taxon>Streptosporangiaceae</taxon>
        <taxon>Nonomuraea</taxon>
    </lineage>
</organism>
<dbReference type="CDD" id="cd00051">
    <property type="entry name" value="EFh"/>
    <property type="match status" value="1"/>
</dbReference>
<dbReference type="AlphaFoldDB" id="A0A1H7MY58"/>
<accession>A0A1H7MY58</accession>
<reference evidence="4 5" key="1">
    <citation type="submission" date="2016-10" db="EMBL/GenBank/DDBJ databases">
        <authorList>
            <person name="de Groot N.N."/>
        </authorList>
    </citation>
    <scope>NUCLEOTIDE SEQUENCE [LARGE SCALE GENOMIC DNA]</scope>
    <source>
        <strain evidence="4 5">DSM 43357</strain>
    </source>
</reference>
<gene>
    <name evidence="4" type="ORF">SAMN05660976_01855</name>
</gene>
<dbReference type="InterPro" id="IPR050145">
    <property type="entry name" value="Centrin_CML-like"/>
</dbReference>
<keyword evidence="5" id="KW-1185">Reference proteome</keyword>
<dbReference type="GO" id="GO:0005509">
    <property type="term" value="F:calcium ion binding"/>
    <property type="evidence" value="ECO:0007669"/>
    <property type="project" value="InterPro"/>
</dbReference>
<dbReference type="Gene3D" id="1.10.238.10">
    <property type="entry name" value="EF-hand"/>
    <property type="match status" value="1"/>
</dbReference>
<evidence type="ECO:0000256" key="2">
    <source>
        <dbReference type="ARBA" id="ARBA00022837"/>
    </source>
</evidence>
<evidence type="ECO:0000313" key="5">
    <source>
        <dbReference type="Proteomes" id="UP000198953"/>
    </source>
</evidence>